<keyword evidence="8" id="KW-1185">Reference proteome</keyword>
<dbReference type="InterPro" id="IPR025423">
    <property type="entry name" value="TMEM205-like"/>
</dbReference>
<dbReference type="Proteomes" id="UP001501627">
    <property type="component" value="Unassembled WGS sequence"/>
</dbReference>
<sequence length="144" mass="15855">MAANPMFAALGQRLPLLAAALWWGSLSVIGFMAVPLLFANLPTRMQAGNMAAHLFAAQTYVSMACCLCLLICAKSRHAAREYDWARDALVFVIAGLLLALLIQYGVAPRIVARQNLKLWHPAGSLMYALQWLCALATLWRLGRR</sequence>
<feature type="transmembrane region" description="Helical" evidence="5">
    <location>
        <begin position="84"/>
        <end position="106"/>
    </location>
</feature>
<proteinExistence type="predicted"/>
<evidence type="ECO:0000256" key="3">
    <source>
        <dbReference type="ARBA" id="ARBA00022989"/>
    </source>
</evidence>
<name>A0ABP7RDG5_9BURK</name>
<reference evidence="8" key="1">
    <citation type="journal article" date="2019" name="Int. J. Syst. Evol. Microbiol.">
        <title>The Global Catalogue of Microorganisms (GCM) 10K type strain sequencing project: providing services to taxonomists for standard genome sequencing and annotation.</title>
        <authorList>
            <consortium name="The Broad Institute Genomics Platform"/>
            <consortium name="The Broad Institute Genome Sequencing Center for Infectious Disease"/>
            <person name="Wu L."/>
            <person name="Ma J."/>
        </authorList>
    </citation>
    <scope>NUCLEOTIDE SEQUENCE [LARGE SCALE GENOMIC DNA]</scope>
    <source>
        <strain evidence="8">JCM 17561</strain>
    </source>
</reference>
<evidence type="ECO:0000256" key="5">
    <source>
        <dbReference type="SAM" id="Phobius"/>
    </source>
</evidence>
<evidence type="ECO:0000256" key="4">
    <source>
        <dbReference type="ARBA" id="ARBA00023136"/>
    </source>
</evidence>
<evidence type="ECO:0000256" key="1">
    <source>
        <dbReference type="ARBA" id="ARBA00004370"/>
    </source>
</evidence>
<comment type="subcellular location">
    <subcellularLocation>
        <location evidence="1">Membrane</location>
    </subcellularLocation>
</comment>
<gene>
    <name evidence="7" type="ORF">GCM10022279_19440</name>
</gene>
<protein>
    <recommendedName>
        <fullName evidence="6">TMEM205-like domain-containing protein</fullName>
    </recommendedName>
</protein>
<dbReference type="EMBL" id="BAABBP010000015">
    <property type="protein sequence ID" value="GAA3995885.1"/>
    <property type="molecule type" value="Genomic_DNA"/>
</dbReference>
<keyword evidence="4 5" id="KW-0472">Membrane</keyword>
<organism evidence="7 8">
    <name type="scientific">Comamonas faecalis</name>
    <dbReference type="NCBI Taxonomy" id="1387849"/>
    <lineage>
        <taxon>Bacteria</taxon>
        <taxon>Pseudomonadati</taxon>
        <taxon>Pseudomonadota</taxon>
        <taxon>Betaproteobacteria</taxon>
        <taxon>Burkholderiales</taxon>
        <taxon>Comamonadaceae</taxon>
        <taxon>Comamonas</taxon>
    </lineage>
</organism>
<accession>A0ABP7RDG5</accession>
<evidence type="ECO:0000313" key="8">
    <source>
        <dbReference type="Proteomes" id="UP001501627"/>
    </source>
</evidence>
<evidence type="ECO:0000256" key="2">
    <source>
        <dbReference type="ARBA" id="ARBA00022692"/>
    </source>
</evidence>
<feature type="domain" description="TMEM205-like" evidence="6">
    <location>
        <begin position="17"/>
        <end position="114"/>
    </location>
</feature>
<comment type="caution">
    <text evidence="7">The sequence shown here is derived from an EMBL/GenBank/DDBJ whole genome shotgun (WGS) entry which is preliminary data.</text>
</comment>
<evidence type="ECO:0000259" key="6">
    <source>
        <dbReference type="Pfam" id="PF13664"/>
    </source>
</evidence>
<feature type="transmembrane region" description="Helical" evidence="5">
    <location>
        <begin position="16"/>
        <end position="38"/>
    </location>
</feature>
<dbReference type="Pfam" id="PF13664">
    <property type="entry name" value="DUF4149"/>
    <property type="match status" value="1"/>
</dbReference>
<feature type="transmembrane region" description="Helical" evidence="5">
    <location>
        <begin position="118"/>
        <end position="139"/>
    </location>
</feature>
<keyword evidence="3 5" id="KW-1133">Transmembrane helix</keyword>
<evidence type="ECO:0000313" key="7">
    <source>
        <dbReference type="EMBL" id="GAA3995885.1"/>
    </source>
</evidence>
<feature type="transmembrane region" description="Helical" evidence="5">
    <location>
        <begin position="50"/>
        <end position="72"/>
    </location>
</feature>
<keyword evidence="2 5" id="KW-0812">Transmembrane</keyword>